<dbReference type="EMBL" id="QRTH01000001">
    <property type="protein sequence ID" value="RGQ55189.1"/>
    <property type="molecule type" value="Genomic_DNA"/>
</dbReference>
<dbReference type="Proteomes" id="UP000283680">
    <property type="component" value="Unassembled WGS sequence"/>
</dbReference>
<evidence type="ECO:0000313" key="2">
    <source>
        <dbReference type="Proteomes" id="UP000283680"/>
    </source>
</evidence>
<dbReference type="InterPro" id="IPR009752">
    <property type="entry name" value="Phage_Mu_GpJ"/>
</dbReference>
<dbReference type="RefSeq" id="WP_117965716.1">
    <property type="nucleotide sequence ID" value="NZ_JAHOJB010000030.1"/>
</dbReference>
<comment type="caution">
    <text evidence="1">The sequence shown here is derived from an EMBL/GenBank/DDBJ whole genome shotgun (WGS) entry which is preliminary data.</text>
</comment>
<dbReference type="Pfam" id="PF07030">
    <property type="entry name" value="Phage_Mu_Gp36"/>
    <property type="match status" value="1"/>
</dbReference>
<proteinExistence type="predicted"/>
<gene>
    <name evidence="1" type="ORF">DWY92_04545</name>
</gene>
<sequence>MFITEDDYIQIGTEALRIMQQSSPDNRLAAEQRALSRIASALRERYDIQKAFACEGERRDAELVGCAVDIALYHMSASLPQKMGSEVREKRYKDAIEYLKEIQAGRVIPDIPTVMGPDGEEDFHNPIRYGSAARNEYIW</sequence>
<evidence type="ECO:0000313" key="1">
    <source>
        <dbReference type="EMBL" id="RGQ55189.1"/>
    </source>
</evidence>
<dbReference type="AlphaFoldDB" id="A0A412BJY9"/>
<organism evidence="1 2">
    <name type="scientific">Bacteroides uniformis</name>
    <dbReference type="NCBI Taxonomy" id="820"/>
    <lineage>
        <taxon>Bacteria</taxon>
        <taxon>Pseudomonadati</taxon>
        <taxon>Bacteroidota</taxon>
        <taxon>Bacteroidia</taxon>
        <taxon>Bacteroidales</taxon>
        <taxon>Bacteroidaceae</taxon>
        <taxon>Bacteroides</taxon>
    </lineage>
</organism>
<reference evidence="1 2" key="1">
    <citation type="submission" date="2018-08" db="EMBL/GenBank/DDBJ databases">
        <title>A genome reference for cultivated species of the human gut microbiota.</title>
        <authorList>
            <person name="Zou Y."/>
            <person name="Xue W."/>
            <person name="Luo G."/>
        </authorList>
    </citation>
    <scope>NUCLEOTIDE SEQUENCE [LARGE SCALE GENOMIC DNA]</scope>
    <source>
        <strain evidence="1 2">AF28-11</strain>
    </source>
</reference>
<name>A0A412BJY9_BACUN</name>
<protein>
    <submittedName>
        <fullName evidence="1">DUF1320 domain-containing protein</fullName>
    </submittedName>
</protein>
<accession>A0A412BJY9</accession>